<evidence type="ECO:0000313" key="2">
    <source>
        <dbReference type="Proteomes" id="UP001060215"/>
    </source>
</evidence>
<evidence type="ECO:0000313" key="1">
    <source>
        <dbReference type="EMBL" id="KAI8030084.1"/>
    </source>
</evidence>
<dbReference type="Proteomes" id="UP001060215">
    <property type="component" value="Chromosome 1"/>
</dbReference>
<gene>
    <name evidence="1" type="ORF">LOK49_LG01G01628</name>
</gene>
<organism evidence="1 2">
    <name type="scientific">Camellia lanceoleosa</name>
    <dbReference type="NCBI Taxonomy" id="1840588"/>
    <lineage>
        <taxon>Eukaryota</taxon>
        <taxon>Viridiplantae</taxon>
        <taxon>Streptophyta</taxon>
        <taxon>Embryophyta</taxon>
        <taxon>Tracheophyta</taxon>
        <taxon>Spermatophyta</taxon>
        <taxon>Magnoliopsida</taxon>
        <taxon>eudicotyledons</taxon>
        <taxon>Gunneridae</taxon>
        <taxon>Pentapetalae</taxon>
        <taxon>asterids</taxon>
        <taxon>Ericales</taxon>
        <taxon>Theaceae</taxon>
        <taxon>Camellia</taxon>
    </lineage>
</organism>
<name>A0ACC0IZX8_9ERIC</name>
<reference evidence="1 2" key="1">
    <citation type="journal article" date="2022" name="Plant J.">
        <title>Chromosome-level genome of Camellia lanceoleosa provides a valuable resource for understanding genome evolution and self-incompatibility.</title>
        <authorList>
            <person name="Gong W."/>
            <person name="Xiao S."/>
            <person name="Wang L."/>
            <person name="Liao Z."/>
            <person name="Chang Y."/>
            <person name="Mo W."/>
            <person name="Hu G."/>
            <person name="Li W."/>
            <person name="Zhao G."/>
            <person name="Zhu H."/>
            <person name="Hu X."/>
            <person name="Ji K."/>
            <person name="Xiang X."/>
            <person name="Song Q."/>
            <person name="Yuan D."/>
            <person name="Jin S."/>
            <person name="Zhang L."/>
        </authorList>
    </citation>
    <scope>NUCLEOTIDE SEQUENCE [LARGE SCALE GENOMIC DNA]</scope>
    <source>
        <strain evidence="1">SQ_2022a</strain>
    </source>
</reference>
<dbReference type="EMBL" id="CM045758">
    <property type="protein sequence ID" value="KAI8030084.1"/>
    <property type="molecule type" value="Genomic_DNA"/>
</dbReference>
<keyword evidence="2" id="KW-1185">Reference proteome</keyword>
<proteinExistence type="predicted"/>
<sequence length="133" mass="14536">MWSGAYQCWGKENKEAPLRTTSPPGVLNGVVSNFEIKEFDGCANPHLGLAAIIVVGIDGLRRHLSLPEPIDLALFLYSLFFLIFIFFSNLSSATAQLVDDPNTTATVDKEAEDRECHARDLKVGLDAQRSGQG</sequence>
<accession>A0ACC0IZX8</accession>
<protein>
    <submittedName>
        <fullName evidence="1">Type-1 glutamine synthetase 1</fullName>
    </submittedName>
</protein>
<comment type="caution">
    <text evidence="1">The sequence shown here is derived from an EMBL/GenBank/DDBJ whole genome shotgun (WGS) entry which is preliminary data.</text>
</comment>